<keyword evidence="3" id="KW-0808">Transferase</keyword>
<evidence type="ECO:0000313" key="4">
    <source>
        <dbReference type="EMBL" id="KAG5574693.1"/>
    </source>
</evidence>
<comment type="similarity">
    <text evidence="1">Belongs to the UDP-glycosyltransferase family.</text>
</comment>
<evidence type="ECO:0000256" key="1">
    <source>
        <dbReference type="ARBA" id="ARBA00009995"/>
    </source>
</evidence>
<keyword evidence="2" id="KW-0328">Glycosyltransferase</keyword>
<dbReference type="GO" id="GO:0008194">
    <property type="term" value="F:UDP-glycosyltransferase activity"/>
    <property type="evidence" value="ECO:0007669"/>
    <property type="project" value="InterPro"/>
</dbReference>
<dbReference type="SUPFAM" id="SSF53756">
    <property type="entry name" value="UDP-Glycosyltransferase/glycogen phosphorylase"/>
    <property type="match status" value="3"/>
</dbReference>
<sequence length="978" mass="111756">MENGKKLHIAVFPWLAFGHMIPYLELSKLIARKGHKISFISTPKNIDRLPKLPPTLAPFLNFVKIPLPYVEKLPKNAEATVDLPYEQVKYLKIAQDGLKEPIAKFLEDSSPDFIIFDFASYWIPSIASKFNIPTGYFSIFIAAVLGFTGPEPGLNNDYEIRKTPEEYTVPPKWVPFETTVAFKLFEVLRIFEASMKGEEENVSDIFRMYKGLGYSDFLLVRSCSEFEPEWLKVVGDIHRKPVFPVGQLPTTPYEDDSTKIDAWREIKLWLDEQEKGKVIYVAFGSEAKPSQNELIELSLGLELSGLPFFWVLRTKRGESDDELIQLPEGFEGRTKGRGIVCTSWVPQLKILSHDSVGGFLTHSGWSSVVEAIQFEKPLVLLTFLADQGINARLLEEKKMAYSIEMIVMGRFTADSVAESLSLVLTEKEGEIYRKKIKEAKNLFCDERRQNDYVESLLKHTKMAENSKKLHIAVFPWLAFGHMIPYLELSKLIAQKGHKISFISTPRNIDRLPQLPPNFAPFLNFVKIPLPHVEKLPKNAEATIDLPYEQVKYLKIAQDGLKEPIAKFLQDSAPDFIIFDFASYWIPSIASKFNIPTGYFSIFIAAVLGFTGPEPGLNNDYEIRKTPEEYTVPPKWVPFETTVAFKLFEHTKMAENSKTYIAVFPWLAFGHMVPYLELSKLIAQKEATIDLPYEQVKYLKLAQDELKEPIAKFLEESTPDFIIFDFASYWVPSIASKFNIPTGYFSTFNATVLGFIGPVRGLNNDYEIRKTPEEYTVPPKWIPFETTVAFKLFEVLRIFEATIKGEEENVSDAFRMHKTFELTDFLLVRSCLEFEPEWLKVVGDIHRKPVFPVGQLPTTLYEDDNTKIDAWREIKLWLDEQEKGKVIYVAFGSEVKPSQNELTELALGESDDELIQLPEGFEDRTKGRGIVCTSWVPQLKILSHDSVGIFLTHSGWSSVVEAIQFEKSLVLLTFWPIKG</sequence>
<dbReference type="FunFam" id="3.40.50.2000:FF:000037">
    <property type="entry name" value="Glycosyltransferase"/>
    <property type="match status" value="1"/>
</dbReference>
<dbReference type="EMBL" id="JACXVP010000011">
    <property type="protein sequence ID" value="KAG5574693.1"/>
    <property type="molecule type" value="Genomic_DNA"/>
</dbReference>
<dbReference type="AlphaFoldDB" id="A0A9J5WGW0"/>
<proteinExistence type="inferred from homology"/>
<dbReference type="Proteomes" id="UP000824120">
    <property type="component" value="Chromosome 11"/>
</dbReference>
<gene>
    <name evidence="4" type="ORF">H5410_054827</name>
</gene>
<comment type="caution">
    <text evidence="4">The sequence shown here is derived from an EMBL/GenBank/DDBJ whole genome shotgun (WGS) entry which is preliminary data.</text>
</comment>
<accession>A0A9J5WGW0</accession>
<protein>
    <submittedName>
        <fullName evidence="4">Uncharacterized protein</fullName>
    </submittedName>
</protein>
<reference evidence="4 5" key="1">
    <citation type="submission" date="2020-09" db="EMBL/GenBank/DDBJ databases">
        <title>De no assembly of potato wild relative species, Solanum commersonii.</title>
        <authorList>
            <person name="Cho K."/>
        </authorList>
    </citation>
    <scope>NUCLEOTIDE SEQUENCE [LARGE SCALE GENOMIC DNA]</scope>
    <source>
        <strain evidence="4">LZ3.2</strain>
        <tissue evidence="4">Leaf</tissue>
    </source>
</reference>
<organism evidence="4 5">
    <name type="scientific">Solanum commersonii</name>
    <name type="common">Commerson's wild potato</name>
    <name type="synonym">Commerson's nightshade</name>
    <dbReference type="NCBI Taxonomy" id="4109"/>
    <lineage>
        <taxon>Eukaryota</taxon>
        <taxon>Viridiplantae</taxon>
        <taxon>Streptophyta</taxon>
        <taxon>Embryophyta</taxon>
        <taxon>Tracheophyta</taxon>
        <taxon>Spermatophyta</taxon>
        <taxon>Magnoliopsida</taxon>
        <taxon>eudicotyledons</taxon>
        <taxon>Gunneridae</taxon>
        <taxon>Pentapetalae</taxon>
        <taxon>asterids</taxon>
        <taxon>lamiids</taxon>
        <taxon>Solanales</taxon>
        <taxon>Solanaceae</taxon>
        <taxon>Solanoideae</taxon>
        <taxon>Solaneae</taxon>
        <taxon>Solanum</taxon>
    </lineage>
</organism>
<evidence type="ECO:0000256" key="3">
    <source>
        <dbReference type="ARBA" id="ARBA00022679"/>
    </source>
</evidence>
<dbReference type="FunFam" id="3.40.50.2000:FF:000088">
    <property type="entry name" value="Glycosyltransferase"/>
    <property type="match status" value="1"/>
</dbReference>
<dbReference type="Pfam" id="PF00201">
    <property type="entry name" value="UDPGT"/>
    <property type="match status" value="2"/>
</dbReference>
<evidence type="ECO:0000313" key="5">
    <source>
        <dbReference type="Proteomes" id="UP000824120"/>
    </source>
</evidence>
<name>A0A9J5WGW0_SOLCO</name>
<dbReference type="PANTHER" id="PTHR48045:SF20">
    <property type="entry name" value="UDP-RHAMNOSE:RHAMNOSYLTRANSFERASE 1"/>
    <property type="match status" value="1"/>
</dbReference>
<dbReference type="Gene3D" id="3.40.50.2000">
    <property type="entry name" value="Glycogen Phosphorylase B"/>
    <property type="match status" value="6"/>
</dbReference>
<keyword evidence="5" id="KW-1185">Reference proteome</keyword>
<dbReference type="PANTHER" id="PTHR48045">
    <property type="entry name" value="UDP-GLYCOSYLTRANSFERASE 72B1"/>
    <property type="match status" value="1"/>
</dbReference>
<dbReference type="InterPro" id="IPR002213">
    <property type="entry name" value="UDP_glucos_trans"/>
</dbReference>
<dbReference type="CDD" id="cd03784">
    <property type="entry name" value="GT1_Gtf-like"/>
    <property type="match status" value="2"/>
</dbReference>
<evidence type="ECO:0000256" key="2">
    <source>
        <dbReference type="ARBA" id="ARBA00022676"/>
    </source>
</evidence>
<dbReference type="OrthoDB" id="5835829at2759"/>